<keyword evidence="3" id="KW-0969">Cilium</keyword>
<evidence type="ECO:0000313" key="3">
    <source>
        <dbReference type="EMBL" id="MFD2613006.1"/>
    </source>
</evidence>
<sequence length="505" mass="53950">MDMMNITSPAANGSSVSATAPNGVQADKDNEGTGDFASALVQLLGDKHVTGESATAGSTEDIPSLLLKTMNSGSGELTQLLSDEGTELGDLEELAAKLLKLLEGLSEEEKQKAETDPAFMDWMAEANALLLTLIPAATAESSENARTGQASSAISEDQLIQLLTNGSTPENTLAHLMQSIKKLQQHDQVNSQQIAAFQEVLTKLQKMLSDPSALQAGSAQGAFHAVEAASGSGIEAGKGNSNRATRTVRDIGGTAGNQNIVMDSAPVKTVPLIQPVGLKHLQVQQTAAAVQQMQQSAFSAADEVMTEQTPLGIAETQLPAETAEPFTVVQLPETAKTVPAEVAAKPVQLTMSSQQFVDDMSQFLFKHVKVTQFNGLTEAQITLTPEHLGQVEVKLSLQNGHLVAQFMASSNAGKEMLENQLHQLRHTLLAQGIQVEKLEVTQNTNAQTSMFQDQRQQQFKEQSGRQGNRSRTSAVDTVGSEFADDLNLEEEARLRNYGSEFNVTA</sequence>
<organism evidence="3 4">
    <name type="scientific">Paenibacillus gansuensis</name>
    <dbReference type="NCBI Taxonomy" id="306542"/>
    <lineage>
        <taxon>Bacteria</taxon>
        <taxon>Bacillati</taxon>
        <taxon>Bacillota</taxon>
        <taxon>Bacilli</taxon>
        <taxon>Bacillales</taxon>
        <taxon>Paenibacillaceae</taxon>
        <taxon>Paenibacillus</taxon>
    </lineage>
</organism>
<dbReference type="EMBL" id="JBHUME010000007">
    <property type="protein sequence ID" value="MFD2613006.1"/>
    <property type="molecule type" value="Genomic_DNA"/>
</dbReference>
<keyword evidence="3" id="KW-0282">Flagellum</keyword>
<feature type="region of interest" description="Disordered" evidence="1">
    <location>
        <begin position="1"/>
        <end position="32"/>
    </location>
</feature>
<dbReference type="RefSeq" id="WP_377602895.1">
    <property type="nucleotide sequence ID" value="NZ_JBHUME010000007.1"/>
</dbReference>
<comment type="caution">
    <text evidence="3">The sequence shown here is derived from an EMBL/GenBank/DDBJ whole genome shotgun (WGS) entry which is preliminary data.</text>
</comment>
<name>A0ABW5PDL1_9BACL</name>
<dbReference type="Gene3D" id="3.30.750.140">
    <property type="match status" value="1"/>
</dbReference>
<dbReference type="Pfam" id="PF02120">
    <property type="entry name" value="Flg_hook"/>
    <property type="match status" value="1"/>
</dbReference>
<dbReference type="CDD" id="cd17470">
    <property type="entry name" value="T3SS_Flik_C"/>
    <property type="match status" value="1"/>
</dbReference>
<feature type="region of interest" description="Disordered" evidence="1">
    <location>
        <begin position="459"/>
        <end position="478"/>
    </location>
</feature>
<dbReference type="Proteomes" id="UP001597541">
    <property type="component" value="Unassembled WGS sequence"/>
</dbReference>
<evidence type="ECO:0000313" key="4">
    <source>
        <dbReference type="Proteomes" id="UP001597541"/>
    </source>
</evidence>
<dbReference type="InterPro" id="IPR038610">
    <property type="entry name" value="FliK-like_C_sf"/>
</dbReference>
<keyword evidence="4" id="KW-1185">Reference proteome</keyword>
<protein>
    <submittedName>
        <fullName evidence="3">Flagellar hook-length control protein FliK</fullName>
    </submittedName>
</protein>
<feature type="domain" description="Flagellar hook-length control protein-like C-terminal" evidence="2">
    <location>
        <begin position="371"/>
        <end position="447"/>
    </location>
</feature>
<dbReference type="InterPro" id="IPR021136">
    <property type="entry name" value="Flagellar_hook_control-like_C"/>
</dbReference>
<keyword evidence="3" id="KW-0966">Cell projection</keyword>
<feature type="compositionally biased region" description="Polar residues" evidence="1">
    <location>
        <begin position="464"/>
        <end position="475"/>
    </location>
</feature>
<reference evidence="4" key="1">
    <citation type="journal article" date="2019" name="Int. J. Syst. Evol. Microbiol.">
        <title>The Global Catalogue of Microorganisms (GCM) 10K type strain sequencing project: providing services to taxonomists for standard genome sequencing and annotation.</title>
        <authorList>
            <consortium name="The Broad Institute Genomics Platform"/>
            <consortium name="The Broad Institute Genome Sequencing Center for Infectious Disease"/>
            <person name="Wu L."/>
            <person name="Ma J."/>
        </authorList>
    </citation>
    <scope>NUCLEOTIDE SEQUENCE [LARGE SCALE GENOMIC DNA]</scope>
    <source>
        <strain evidence="4">KCTC 3950</strain>
    </source>
</reference>
<gene>
    <name evidence="3" type="ORF">ACFSUF_11285</name>
</gene>
<accession>A0ABW5PDL1</accession>
<feature type="compositionally biased region" description="Polar residues" evidence="1">
    <location>
        <begin position="1"/>
        <end position="22"/>
    </location>
</feature>
<evidence type="ECO:0000259" key="2">
    <source>
        <dbReference type="Pfam" id="PF02120"/>
    </source>
</evidence>
<proteinExistence type="predicted"/>
<evidence type="ECO:0000256" key="1">
    <source>
        <dbReference type="SAM" id="MobiDB-lite"/>
    </source>
</evidence>